<dbReference type="KEGG" id="cphy:B5808_09535"/>
<evidence type="ECO:0000256" key="3">
    <source>
        <dbReference type="ARBA" id="ARBA00022729"/>
    </source>
</evidence>
<dbReference type="InterPro" id="IPR013783">
    <property type="entry name" value="Ig-like_fold"/>
</dbReference>
<reference evidence="8 9" key="1">
    <citation type="submission" date="2017-04" db="EMBL/GenBank/DDBJ databases">
        <authorList>
            <person name="Afonso C.L."/>
            <person name="Miller P.J."/>
            <person name="Scott M.A."/>
            <person name="Spackman E."/>
            <person name="Goraichik I."/>
            <person name="Dimitrov K.M."/>
            <person name="Suarez D.L."/>
            <person name="Swayne D.E."/>
        </authorList>
    </citation>
    <scope>NUCLEOTIDE SEQUENCE [LARGE SCALE GENOMIC DNA]</scope>
    <source>
        <strain evidence="9">XA(T)</strain>
    </source>
</reference>
<dbReference type="EMBL" id="CP020715">
    <property type="protein sequence ID" value="ARJ05438.1"/>
    <property type="molecule type" value="Genomic_DNA"/>
</dbReference>
<dbReference type="PANTHER" id="PTHR46769">
    <property type="entry name" value="POLYCYSTIC KIDNEY AND HEPATIC DISEASE 1 (AUTOSOMAL RECESSIVE)-LIKE 1"/>
    <property type="match status" value="1"/>
</dbReference>
<keyword evidence="2" id="KW-0964">Secreted</keyword>
<dbReference type="Pfam" id="PF01833">
    <property type="entry name" value="TIG"/>
    <property type="match status" value="9"/>
</dbReference>
<dbReference type="NCBIfam" id="NF033766">
    <property type="entry name" value="choice_anch_G"/>
    <property type="match status" value="1"/>
</dbReference>
<dbReference type="PROSITE" id="PS50847">
    <property type="entry name" value="GRAM_POS_ANCHORING"/>
    <property type="match status" value="1"/>
</dbReference>
<accession>A0A1X9LMD4</accession>
<dbReference type="CDD" id="cd00603">
    <property type="entry name" value="IPT_PCSR"/>
    <property type="match status" value="1"/>
</dbReference>
<organism evidence="8 9">
    <name type="scientific">Cnuibacter physcomitrellae</name>
    <dbReference type="NCBI Taxonomy" id="1619308"/>
    <lineage>
        <taxon>Bacteria</taxon>
        <taxon>Bacillati</taxon>
        <taxon>Actinomycetota</taxon>
        <taxon>Actinomycetes</taxon>
        <taxon>Micrococcales</taxon>
        <taxon>Microbacteriaceae</taxon>
        <taxon>Cnuibacter</taxon>
    </lineage>
</organism>
<gene>
    <name evidence="8" type="ORF">B5808_09535</name>
</gene>
<dbReference type="InterPro" id="IPR014756">
    <property type="entry name" value="Ig_E-set"/>
</dbReference>
<feature type="domain" description="Gram-positive cocci surface proteins LPxTG" evidence="7">
    <location>
        <begin position="1319"/>
        <end position="1353"/>
    </location>
</feature>
<feature type="transmembrane region" description="Helical" evidence="6">
    <location>
        <begin position="1328"/>
        <end position="1346"/>
    </location>
</feature>
<evidence type="ECO:0000256" key="4">
    <source>
        <dbReference type="ARBA" id="ARBA00023088"/>
    </source>
</evidence>
<dbReference type="PANTHER" id="PTHR46769:SF2">
    <property type="entry name" value="FIBROCYSTIN-L ISOFORM 2 PRECURSOR-RELATED"/>
    <property type="match status" value="1"/>
</dbReference>
<protein>
    <recommendedName>
        <fullName evidence="7">Gram-positive cocci surface proteins LPxTG domain-containing protein</fullName>
    </recommendedName>
</protein>
<dbReference type="InterPro" id="IPR002909">
    <property type="entry name" value="IPT_dom"/>
</dbReference>
<keyword evidence="6" id="KW-1133">Transmembrane helix</keyword>
<keyword evidence="4" id="KW-0572">Peptidoglycan-anchor</keyword>
<dbReference type="Proteomes" id="UP000192775">
    <property type="component" value="Chromosome"/>
</dbReference>
<dbReference type="STRING" id="1619308.B5808_09535"/>
<keyword evidence="1" id="KW-0134">Cell wall</keyword>
<keyword evidence="6" id="KW-0812">Transmembrane</keyword>
<evidence type="ECO:0000256" key="5">
    <source>
        <dbReference type="SAM" id="MobiDB-lite"/>
    </source>
</evidence>
<dbReference type="InterPro" id="IPR052387">
    <property type="entry name" value="Fibrocystin"/>
</dbReference>
<dbReference type="SMART" id="SM00429">
    <property type="entry name" value="IPT"/>
    <property type="match status" value="9"/>
</dbReference>
<feature type="region of interest" description="Disordered" evidence="5">
    <location>
        <begin position="1207"/>
        <end position="1233"/>
    </location>
</feature>
<proteinExistence type="predicted"/>
<evidence type="ECO:0000313" key="9">
    <source>
        <dbReference type="Proteomes" id="UP000192775"/>
    </source>
</evidence>
<feature type="compositionally biased region" description="Basic residues" evidence="5">
    <location>
        <begin position="1"/>
        <end position="10"/>
    </location>
</feature>
<keyword evidence="3" id="KW-0732">Signal</keyword>
<feature type="region of interest" description="Disordered" evidence="5">
    <location>
        <begin position="1"/>
        <end position="25"/>
    </location>
</feature>
<feature type="transmembrane region" description="Helical" evidence="6">
    <location>
        <begin position="41"/>
        <end position="65"/>
    </location>
</feature>
<evidence type="ECO:0000313" key="8">
    <source>
        <dbReference type="EMBL" id="ARJ05438.1"/>
    </source>
</evidence>
<dbReference type="InterPro" id="IPR047900">
    <property type="entry name" value="Choice_anch_G"/>
</dbReference>
<dbReference type="SUPFAM" id="SSF81296">
    <property type="entry name" value="E set domains"/>
    <property type="match status" value="9"/>
</dbReference>
<evidence type="ECO:0000256" key="6">
    <source>
        <dbReference type="SAM" id="Phobius"/>
    </source>
</evidence>
<evidence type="ECO:0000259" key="7">
    <source>
        <dbReference type="PROSITE" id="PS50847"/>
    </source>
</evidence>
<dbReference type="InterPro" id="IPR019931">
    <property type="entry name" value="LPXTG_anchor"/>
</dbReference>
<keyword evidence="9" id="KW-1185">Reference proteome</keyword>
<sequence length="1353" mass="132597">MPASRSRRASHGCEQGYAVNRRTSGSERESAGVFGSRWRHVVAPVAFGVTTAMVAFFGGSAAIAAPTDRAEAEGLFLSGGSAAVDLDSVAELAGPYNAYPPGGAEESPLDVTALQTIELGLGVDLFGDNSILTLGAVGQYAETSAAGSFASSGLLGADGAIQAGTGAPGENTTLTLTPVLDAVGADDLISTLTVELGAVSAQAEAVRGATVTPEGDYQIASGDVTLTSPALADLLADLDGTLGDTSDTVNALADDGGPIDTTVGGLLGGVTAILDGALPGLVTVDADVSSELDLDLGAALDTVSDDEFVSGPVSVTLSTGTITIDLDELYALNALPEDTTLLSDGAINAQITEALSDILTVQLPTALETALDDVIDSTAIDIDVTGDVDVLGADIGDLVISVDGTVGGLLGNPGTVAPTVSLDGTEILGLDLDDVLEPITDYVVDSILPAVGVLVDAALDPVGLEDAITTIATAAVTALDPLLDVLNTVVQLTVNVKESPGDFRDAAGTDEGSFTQRAVQAVVAPGLAGSLITLNLASATVRALPLAAPSGLAITPVRGPVTGGTPVTITGTNLGDVTDVVFGTVPATGVTLNADGSVSAVAPPQAAPGPVAVTVTNPDGSDSSLTFTYFAVTDVDTIAPDSGSTEGGTDVTITGVCLTGTTQVLFGGVPGTDLVVGSDTTLTVTTPPGTAGDVDVTIVNPTECGGQTVPDGFTYVAPGAPTITGIVPDRGPETGGTTVVLTGTDFTGATEVTFGGVPAADYTVDSDTQITAVTPAHAPGVVDVVVTNPAGDSAGLDFEFFDVADITGVDPDAGPEAGGNTVVITGTCFTGATAVLFGAAPATSFTVDSDTQITAVVPAGTGTVDVTVVGAGDCGTATDDDGYDYVAPPTITGLDPTSGPETGGTVVTITGDGLTGTTGVLFGDVPAASITVVSDTEVQAVTPPHAPATVPVTVQHPGGDVDAGDFVFLDIPTITTITPDQGPEDGGTTVVITGEGFVGATGVTFDGLPGTGFTVDSDTQITVVTPPHAPATVPVVVLHPNGDSPAAEFTYVAGTEIDTVTPPGGPEEGGTVVTITGTCFTGATAVLFGDTPATSFTVDSDTQITAVAPAGTGVVDVTVVGSAACGTDTLPGGYEYTDDPVIGTLTPTSGPETGGTVVTITGSNLGGATGVTFDGVPGTGLTIVSDTELTVVTPPGTPGDAAVVVSAPTGDSDPGTFTYTPVTTIDDTDPSTGPTGGGTEVTIVGHCFTGATAVLFGSTPSPAFVVVDDTRIRAVAPAAAAPGAVDVTVVGSAVCGDGVLEDGFTYYKGAAVVGGGAGLASTGAAGTVGALGGALLLLAAGTLLWMQRRRRDA</sequence>
<dbReference type="CDD" id="cd00102">
    <property type="entry name" value="IPT"/>
    <property type="match status" value="7"/>
</dbReference>
<name>A0A1X9LMD4_9MICO</name>
<evidence type="ECO:0000256" key="1">
    <source>
        <dbReference type="ARBA" id="ARBA00022512"/>
    </source>
</evidence>
<dbReference type="GO" id="GO:0005975">
    <property type="term" value="P:carbohydrate metabolic process"/>
    <property type="evidence" value="ECO:0007669"/>
    <property type="project" value="UniProtKB-ARBA"/>
</dbReference>
<evidence type="ECO:0000256" key="2">
    <source>
        <dbReference type="ARBA" id="ARBA00022525"/>
    </source>
</evidence>
<dbReference type="Gene3D" id="2.60.40.10">
    <property type="entry name" value="Immunoglobulins"/>
    <property type="match status" value="9"/>
</dbReference>
<keyword evidence="6" id="KW-0472">Membrane</keyword>